<dbReference type="InterPro" id="IPR013783">
    <property type="entry name" value="Ig-like_fold"/>
</dbReference>
<dbReference type="InterPro" id="IPR018003">
    <property type="entry name" value="Insecticidal_toxin/plasmid_vir"/>
</dbReference>
<dbReference type="SUPFAM" id="SSF49373">
    <property type="entry name" value="Invasin/intimin cell-adhesion fragments"/>
    <property type="match status" value="3"/>
</dbReference>
<dbReference type="InterPro" id="IPR003344">
    <property type="entry name" value="Big_1_dom"/>
</dbReference>
<sequence>MDSREFKMAIVCESRSKADTMRKRMDSESSEQFASLMQRIGAAESSVVRSVIAQAGSVITLAQHHPREWMRQFNQLHITEARRLHNRARSVAVAVARRFREQELRGRRAFELRHGLHALTAGPRYDWLFQPDFDAMAQPSAIESRTSSVAYLMQLYRIALALEADSEDDFKIRLAQRRPDIAKKVLDTAAMNQPCRTLSIVNDVLAHAIDQYLPASSSDEDDALNDAVDTALADCRYPWRLPYEHWQEQINAILAFAEPPLTLGDVARHTDNDYPYFYRKGAHSPRSDAAMQQSTGLGANRRALLIEAPYFPGLATSDTARSHRYDPHTLAVRATALSEDQTTFFKRHFGVDTLPELQRTDVFCLRTDMSRHALDELFALQTHAPTASPNVKPDPGPVDASMFGAVFVNSASQPSIDIDSKADLGQARLSGDGNPELDAQPAHRLVNLTEDRADRANRLIRLSRWLNLSYADTDRLVSAAIIAEQGEAVERPWMTPNTLRALGVFQDLRQRYGVKAEDFAAWLHQISPYGQGTTPSQFDRLFNAQSLFAQPLVLDDTPFDIRPAEHDERGKQTVQHICAALGLNQETFQYLARLVAEANTGSTPQQDNQLRLTRSLATVSSFYRITSLARTLKLHPIVLTALLEILGDGGPSLVNQMAGRPVNLTYQVYGSADLLSTLVAVVNCVEWCQGNNIDVVWLIQHVQSPVTPTVATDAEKKLIQELKSRLEPVRVTRTTLLEAGIPETIIINGIDSISPDWLCLLHDLMDEQGVIRDGVSASDDAYALSARTILTQVIDALYASKPDNARGHHRAAPSAPVPKHDDAAPVEVEKQNLIETLLAVVLRARAAQLAVVQESVAGYLQLSAERVLPIIAWAGQSAYALLVWSMQAADKAVDTLLSTARRFTRSLVDEDNETPEGYDTMLVKLAELGRLARIAQQFQLDAAMLQAHAQSWGRDWFGFAAGTITLQHLYYLSLYARVIKVAQHPPEKLLHYLKLVNDPELFAHDGVSAPSEDQLRLVRDGAAGKLAELLGWSAREILTVAQSINEQGIVFNLVEFDKLLRCYALCRTTGLNAQALLDLGALTLHSPDSAYRKAAQNALSCLTAATVASEQSERGPVVEVGQSVTSTCTVSPEQLIANYDASDNIATFTLTIRDLAGEPLHGIVVRWSVEDAGSLHQTQTLTNEDGVTTVELYPGVVMGVARVRARIGLDQVIDMPTVLIDCDEVSLRFTTKQPIPPVQPPLAGERESVELFVQLQDRYDNAGVDRLVQWTTTAGRLLQADTHTDRDGYARVKLVSQQVQDCNVLASYGTNSGRTFPTITFVDRPYLDRSYNLRVITSNVAGEAITVQCRMLSLSGEPAPDQTICWELATTGELRESYTDDNGLAQFTFQPTEAGSVTVGAAYMGPKPKPGNKSNDQSLEMLEQAIEVLGNPTLERITESNVRTVVGGQPLLLKVRVQATSGSNQIEPAARYPVSWQIGEDEPKIVKSDVLGESILPLPRDHANSYTVVARLANEQEVTIDVDIFAQPRWELILNDQPLTDASSPITFRHGQAYKLQVKPGVKPSLA</sequence>
<dbReference type="Gene3D" id="2.60.40.10">
    <property type="entry name" value="Immunoglobulins"/>
    <property type="match status" value="2"/>
</dbReference>
<evidence type="ECO:0000256" key="2">
    <source>
        <dbReference type="ARBA" id="ARBA00023026"/>
    </source>
</evidence>
<reference evidence="4 5" key="1">
    <citation type="journal article" date="2011" name="J. Bacteriol.">
        <title>Complete genome sequence of Burkholderia rhizoxinica, an endosymbiont of Rhizopus microsporus.</title>
        <authorList>
            <person name="Lackner G."/>
            <person name="Moebius N."/>
            <person name="Partida-Martinez L."/>
            <person name="Hertweck C."/>
        </authorList>
    </citation>
    <scope>NUCLEOTIDE SEQUENCE [LARGE SCALE GENOMIC DNA]</scope>
    <source>
        <strain evidence="5">DSM 19002 / CIP 109453 / HKI 454</strain>
    </source>
</reference>
<evidence type="ECO:0000313" key="4">
    <source>
        <dbReference type="EMBL" id="CBW75245.1"/>
    </source>
</evidence>
<dbReference type="EMBL" id="FR687359">
    <property type="protein sequence ID" value="CBW75245.1"/>
    <property type="molecule type" value="Genomic_DNA"/>
</dbReference>
<organism evidence="4 5">
    <name type="scientific">Mycetohabitans rhizoxinica (strain DSM 19002 / CIP 109453 / HKI 454)</name>
    <name type="common">Paraburkholderia rhizoxinica</name>
    <dbReference type="NCBI Taxonomy" id="882378"/>
    <lineage>
        <taxon>Bacteria</taxon>
        <taxon>Pseudomonadati</taxon>
        <taxon>Pseudomonadota</taxon>
        <taxon>Betaproteobacteria</taxon>
        <taxon>Burkholderiales</taxon>
        <taxon>Burkholderiaceae</taxon>
        <taxon>Mycetohabitans</taxon>
    </lineage>
</organism>
<dbReference type="STRING" id="882378.RBRH_02570"/>
<dbReference type="InterPro" id="IPR008964">
    <property type="entry name" value="Invasin/intimin_cell_adhesion"/>
</dbReference>
<protein>
    <recommendedName>
        <fullName evidence="3">Big-1 domain-containing protein</fullName>
    </recommendedName>
</protein>
<keyword evidence="2" id="KW-0843">Virulence</keyword>
<evidence type="ECO:0000256" key="1">
    <source>
        <dbReference type="ARBA" id="ARBA00010116"/>
    </source>
</evidence>
<dbReference type="eggNOG" id="ENOG502ZAN8">
    <property type="taxonomic scope" value="Bacteria"/>
</dbReference>
<gene>
    <name evidence="4" type="ordered locus">RBRH_02570</name>
</gene>
<dbReference type="Proteomes" id="UP000007437">
    <property type="component" value="Chromosome"/>
</dbReference>
<dbReference type="Pfam" id="PF03538">
    <property type="entry name" value="VRP1"/>
    <property type="match status" value="1"/>
</dbReference>
<dbReference type="HOGENOM" id="CLU_003628_0_0_4"/>
<dbReference type="Pfam" id="PF02369">
    <property type="entry name" value="Big_1"/>
    <property type="match status" value="1"/>
</dbReference>
<proteinExistence type="inferred from homology"/>
<dbReference type="KEGG" id="brh:RBRH_02570"/>
<feature type="domain" description="Big-1" evidence="3">
    <location>
        <begin position="1243"/>
        <end position="1322"/>
    </location>
</feature>
<name>E5ARL3_MYCRK</name>
<comment type="similarity">
    <text evidence="1">Belongs to the intimin/invasin family.</text>
</comment>
<accession>E5ARL3</accession>
<evidence type="ECO:0000259" key="3">
    <source>
        <dbReference type="Pfam" id="PF02369"/>
    </source>
</evidence>
<evidence type="ECO:0000313" key="5">
    <source>
        <dbReference type="Proteomes" id="UP000007437"/>
    </source>
</evidence>